<sequence length="128" mass="14799">MNFPEATCTQKDINALDFEKILNQLKIKALDILIGGPPCQGFSTAGSRFWDDPRNHLLKNYIKALKTIKPKWFIMENVEGLLTSNKGKSIYEALKAFIELKYKIRFEKIYSQEYGIPRPIRLSQVIFS</sequence>
<dbReference type="GO" id="GO:0003886">
    <property type="term" value="F:DNA (cytosine-5-)-methyltransferase activity"/>
    <property type="evidence" value="ECO:0007669"/>
    <property type="project" value="UniProtKB-EC"/>
</dbReference>
<proteinExistence type="inferred from homology"/>
<gene>
    <name evidence="8" type="ORF">THIOM_001625</name>
</gene>
<evidence type="ECO:0000313" key="9">
    <source>
        <dbReference type="Proteomes" id="UP000076962"/>
    </source>
</evidence>
<dbReference type="PANTHER" id="PTHR10629:SF52">
    <property type="entry name" value="DNA (CYTOSINE-5)-METHYLTRANSFERASE 1"/>
    <property type="match status" value="1"/>
</dbReference>
<dbReference type="PANTHER" id="PTHR10629">
    <property type="entry name" value="CYTOSINE-SPECIFIC METHYLTRANSFERASE"/>
    <property type="match status" value="1"/>
</dbReference>
<dbReference type="Proteomes" id="UP000076962">
    <property type="component" value="Unassembled WGS sequence"/>
</dbReference>
<keyword evidence="4 7" id="KW-0949">S-adenosyl-L-methionine</keyword>
<accession>A0A176S3C5</accession>
<dbReference type="PATRIC" id="fig|1003181.4.peg.2262"/>
<keyword evidence="3 7" id="KW-0808">Transferase</keyword>
<evidence type="ECO:0000256" key="2">
    <source>
        <dbReference type="ARBA" id="ARBA00022603"/>
    </source>
</evidence>
<dbReference type="InterPro" id="IPR029063">
    <property type="entry name" value="SAM-dependent_MTases_sf"/>
</dbReference>
<reference evidence="8 9" key="1">
    <citation type="submission" date="2016-05" db="EMBL/GenBank/DDBJ databases">
        <title>Single-cell genome of chain-forming Candidatus Thiomargarita nelsonii and comparison to other large sulfur-oxidizing bacteria.</title>
        <authorList>
            <person name="Winkel M."/>
            <person name="Salman V."/>
            <person name="Woyke T."/>
            <person name="Schulz-Vogt H."/>
            <person name="Richter M."/>
            <person name="Flood B."/>
            <person name="Bailey J."/>
            <person name="Amann R."/>
            <person name="Mussmann M."/>
        </authorList>
    </citation>
    <scope>NUCLEOTIDE SEQUENCE [LARGE SCALE GENOMIC DNA]</scope>
    <source>
        <strain evidence="8 9">THI036</strain>
    </source>
</reference>
<evidence type="ECO:0000256" key="7">
    <source>
        <dbReference type="PROSITE-ProRule" id="PRU01016"/>
    </source>
</evidence>
<dbReference type="Pfam" id="PF00145">
    <property type="entry name" value="DNA_methylase"/>
    <property type="match status" value="1"/>
</dbReference>
<dbReference type="EC" id="2.1.1.37" evidence="1"/>
<organism evidence="8 9">
    <name type="scientific">Candidatus Thiomargarita nelsonii</name>
    <dbReference type="NCBI Taxonomy" id="1003181"/>
    <lineage>
        <taxon>Bacteria</taxon>
        <taxon>Pseudomonadati</taxon>
        <taxon>Pseudomonadota</taxon>
        <taxon>Gammaproteobacteria</taxon>
        <taxon>Thiotrichales</taxon>
        <taxon>Thiotrichaceae</taxon>
        <taxon>Thiomargarita</taxon>
    </lineage>
</organism>
<dbReference type="PROSITE" id="PS00094">
    <property type="entry name" value="C5_MTASE_1"/>
    <property type="match status" value="1"/>
</dbReference>
<dbReference type="InterPro" id="IPR018117">
    <property type="entry name" value="C5_DNA_meth_AS"/>
</dbReference>
<evidence type="ECO:0000256" key="1">
    <source>
        <dbReference type="ARBA" id="ARBA00011975"/>
    </source>
</evidence>
<dbReference type="EMBL" id="LUTY01000869">
    <property type="protein sequence ID" value="OAD22563.1"/>
    <property type="molecule type" value="Genomic_DNA"/>
</dbReference>
<keyword evidence="2 7" id="KW-0489">Methyltransferase</keyword>
<dbReference type="GO" id="GO:0032259">
    <property type="term" value="P:methylation"/>
    <property type="evidence" value="ECO:0007669"/>
    <property type="project" value="UniProtKB-KW"/>
</dbReference>
<keyword evidence="9" id="KW-1185">Reference proteome</keyword>
<keyword evidence="5" id="KW-0680">Restriction system</keyword>
<dbReference type="InterPro" id="IPR001525">
    <property type="entry name" value="C5_MeTfrase"/>
</dbReference>
<evidence type="ECO:0000313" key="8">
    <source>
        <dbReference type="EMBL" id="OAD22563.1"/>
    </source>
</evidence>
<dbReference type="AlphaFoldDB" id="A0A176S3C5"/>
<dbReference type="NCBIfam" id="TIGR00675">
    <property type="entry name" value="dcm"/>
    <property type="match status" value="1"/>
</dbReference>
<dbReference type="Gene3D" id="3.40.50.150">
    <property type="entry name" value="Vaccinia Virus protein VP39"/>
    <property type="match status" value="1"/>
</dbReference>
<dbReference type="GO" id="GO:0009307">
    <property type="term" value="P:DNA restriction-modification system"/>
    <property type="evidence" value="ECO:0007669"/>
    <property type="project" value="UniProtKB-KW"/>
</dbReference>
<evidence type="ECO:0000256" key="4">
    <source>
        <dbReference type="ARBA" id="ARBA00022691"/>
    </source>
</evidence>
<evidence type="ECO:0000256" key="6">
    <source>
        <dbReference type="ARBA" id="ARBA00047422"/>
    </source>
</evidence>
<dbReference type="InterPro" id="IPR050390">
    <property type="entry name" value="C5-Methyltransferase"/>
</dbReference>
<dbReference type="SUPFAM" id="SSF53335">
    <property type="entry name" value="S-adenosyl-L-methionine-dependent methyltransferases"/>
    <property type="match status" value="1"/>
</dbReference>
<name>A0A176S3C5_9GAMM</name>
<dbReference type="GO" id="GO:0044027">
    <property type="term" value="P:negative regulation of gene expression via chromosomal CpG island methylation"/>
    <property type="evidence" value="ECO:0007669"/>
    <property type="project" value="TreeGrafter"/>
</dbReference>
<protein>
    <recommendedName>
        <fullName evidence="1">DNA (cytosine-5-)-methyltransferase</fullName>
        <ecNumber evidence="1">2.1.1.37</ecNumber>
    </recommendedName>
</protein>
<evidence type="ECO:0000256" key="3">
    <source>
        <dbReference type="ARBA" id="ARBA00022679"/>
    </source>
</evidence>
<dbReference type="PROSITE" id="PS51679">
    <property type="entry name" value="SAM_MT_C5"/>
    <property type="match status" value="1"/>
</dbReference>
<comment type="caution">
    <text evidence="8">The sequence shown here is derived from an EMBL/GenBank/DDBJ whole genome shotgun (WGS) entry which is preliminary data.</text>
</comment>
<dbReference type="GO" id="GO:0003677">
    <property type="term" value="F:DNA binding"/>
    <property type="evidence" value="ECO:0007669"/>
    <property type="project" value="TreeGrafter"/>
</dbReference>
<evidence type="ECO:0000256" key="5">
    <source>
        <dbReference type="ARBA" id="ARBA00022747"/>
    </source>
</evidence>
<feature type="active site" evidence="7">
    <location>
        <position position="39"/>
    </location>
</feature>
<comment type="catalytic activity">
    <reaction evidence="6">
        <text>a 2'-deoxycytidine in DNA + S-adenosyl-L-methionine = a 5-methyl-2'-deoxycytidine in DNA + S-adenosyl-L-homocysteine + H(+)</text>
        <dbReference type="Rhea" id="RHEA:13681"/>
        <dbReference type="Rhea" id="RHEA-COMP:11369"/>
        <dbReference type="Rhea" id="RHEA-COMP:11370"/>
        <dbReference type="ChEBI" id="CHEBI:15378"/>
        <dbReference type="ChEBI" id="CHEBI:57856"/>
        <dbReference type="ChEBI" id="CHEBI:59789"/>
        <dbReference type="ChEBI" id="CHEBI:85452"/>
        <dbReference type="ChEBI" id="CHEBI:85454"/>
        <dbReference type="EC" id="2.1.1.37"/>
    </reaction>
</comment>
<comment type="similarity">
    <text evidence="7">Belongs to the class I-like SAM-binding methyltransferase superfamily. C5-methyltransferase family.</text>
</comment>